<evidence type="ECO:0000256" key="7">
    <source>
        <dbReference type="ARBA" id="ARBA00013188"/>
    </source>
</evidence>
<name>A0A6N8U172_9STAP</name>
<dbReference type="HAMAP" id="MF_02227">
    <property type="entry name" value="RPE"/>
    <property type="match status" value="1"/>
</dbReference>
<proteinExistence type="inferred from homology"/>
<evidence type="ECO:0000256" key="12">
    <source>
        <dbReference type="PIRSR" id="PIRSR001461-1"/>
    </source>
</evidence>
<dbReference type="InterPro" id="IPR026019">
    <property type="entry name" value="Ribul_P_3_epim"/>
</dbReference>
<accession>A0A6N8U172</accession>
<feature type="active site" description="Proton donor" evidence="10 12">
    <location>
        <position position="174"/>
    </location>
</feature>
<keyword evidence="10 11" id="KW-0119">Carbohydrate metabolism</keyword>
<dbReference type="Pfam" id="PF00834">
    <property type="entry name" value="Ribul_P_3_epim"/>
    <property type="match status" value="1"/>
</dbReference>
<feature type="binding site" evidence="14">
    <location>
        <position position="176"/>
    </location>
    <ligand>
        <name>substrate</name>
    </ligand>
</feature>
<feature type="binding site" evidence="10 13">
    <location>
        <position position="32"/>
    </location>
    <ligand>
        <name>a divalent metal cation</name>
        <dbReference type="ChEBI" id="CHEBI:60240"/>
    </ligand>
</feature>
<comment type="similarity">
    <text evidence="6 10 11">Belongs to the ribulose-phosphate 3-epimerase family.</text>
</comment>
<dbReference type="EMBL" id="WUUK01000001">
    <property type="protein sequence ID" value="MXQ49841.1"/>
    <property type="molecule type" value="Genomic_DNA"/>
</dbReference>
<evidence type="ECO:0000313" key="15">
    <source>
        <dbReference type="EMBL" id="MXQ49841.1"/>
    </source>
</evidence>
<feature type="binding site" evidence="10 14">
    <location>
        <begin position="141"/>
        <end position="144"/>
    </location>
    <ligand>
        <name>substrate</name>
    </ligand>
</feature>
<comment type="function">
    <text evidence="10">Catalyzes the reversible epimerization of D-ribulose 5-phosphate to D-xylulose 5-phosphate.</text>
</comment>
<dbReference type="PANTHER" id="PTHR11749">
    <property type="entry name" value="RIBULOSE-5-PHOSPHATE-3-EPIMERASE"/>
    <property type="match status" value="1"/>
</dbReference>
<feature type="binding site" evidence="10 14">
    <location>
        <position position="7"/>
    </location>
    <ligand>
        <name>substrate</name>
    </ligand>
</feature>
<protein>
    <recommendedName>
        <fullName evidence="7 10">Ribulose-phosphate 3-epimerase</fullName>
        <ecNumber evidence="7 10">5.1.3.1</ecNumber>
    </recommendedName>
</protein>
<dbReference type="GO" id="GO:0005737">
    <property type="term" value="C:cytoplasm"/>
    <property type="evidence" value="ECO:0007669"/>
    <property type="project" value="UniProtKB-ARBA"/>
</dbReference>
<comment type="caution">
    <text evidence="15">The sequence shown here is derived from an EMBL/GenBank/DDBJ whole genome shotgun (WGS) entry which is preliminary data.</text>
</comment>
<evidence type="ECO:0000256" key="11">
    <source>
        <dbReference type="PIRNR" id="PIRNR001461"/>
    </source>
</evidence>
<dbReference type="SUPFAM" id="SSF51366">
    <property type="entry name" value="Ribulose-phoshate binding barrel"/>
    <property type="match status" value="1"/>
</dbReference>
<evidence type="ECO:0000256" key="9">
    <source>
        <dbReference type="ARBA" id="ARBA00023235"/>
    </source>
</evidence>
<comment type="cofactor">
    <cofactor evidence="3">
        <name>Co(2+)</name>
        <dbReference type="ChEBI" id="CHEBI:48828"/>
    </cofactor>
</comment>
<evidence type="ECO:0000256" key="3">
    <source>
        <dbReference type="ARBA" id="ARBA00001941"/>
    </source>
</evidence>
<dbReference type="NCBIfam" id="TIGR01163">
    <property type="entry name" value="rpe"/>
    <property type="match status" value="1"/>
</dbReference>
<feature type="active site" description="Proton acceptor" evidence="10 12">
    <location>
        <position position="34"/>
    </location>
</feature>
<evidence type="ECO:0000313" key="16">
    <source>
        <dbReference type="Proteomes" id="UP000436284"/>
    </source>
</evidence>
<keyword evidence="8 10" id="KW-0479">Metal-binding</keyword>
<dbReference type="AlphaFoldDB" id="A0A6N8U172"/>
<reference evidence="15 16" key="1">
    <citation type="submission" date="2019-12" db="EMBL/GenBank/DDBJ databases">
        <title>Salinicoccus cyprini sp. nov., isolated from gastro-intestinal tract of mirror carp, Cyprinus carpio var. specularis, collected from Gobind Sagar Reservoir, Himachal Pradesh, India.</title>
        <authorList>
            <person name="Talwar C."/>
            <person name="Singh A.K."/>
            <person name="Lal R."/>
            <person name="Negi R.K."/>
        </authorList>
    </citation>
    <scope>NUCLEOTIDE SEQUENCE [LARGE SCALE GENOMIC DNA]</scope>
    <source>
        <strain evidence="15 16">J-82</strain>
    </source>
</reference>
<comment type="catalytic activity">
    <reaction evidence="1 10 11">
        <text>D-ribulose 5-phosphate = D-xylulose 5-phosphate</text>
        <dbReference type="Rhea" id="RHEA:13677"/>
        <dbReference type="ChEBI" id="CHEBI:57737"/>
        <dbReference type="ChEBI" id="CHEBI:58121"/>
        <dbReference type="EC" id="5.1.3.1"/>
    </reaction>
</comment>
<dbReference type="PIRSF" id="PIRSF001461">
    <property type="entry name" value="RPE"/>
    <property type="match status" value="1"/>
</dbReference>
<dbReference type="GO" id="GO:0004750">
    <property type="term" value="F:D-ribulose-phosphate 3-epimerase activity"/>
    <property type="evidence" value="ECO:0007669"/>
    <property type="project" value="UniProtKB-UniRule"/>
</dbReference>
<comment type="cofactor">
    <cofactor evidence="10 13">
        <name>a divalent metal cation</name>
        <dbReference type="ChEBI" id="CHEBI:60240"/>
    </cofactor>
    <text evidence="10 13">Binds 1 divalent metal cation per subunit.</text>
</comment>
<feature type="binding site" evidence="10 13">
    <location>
        <position position="65"/>
    </location>
    <ligand>
        <name>a divalent metal cation</name>
        <dbReference type="ChEBI" id="CHEBI:60240"/>
    </ligand>
</feature>
<keyword evidence="13" id="KW-0170">Cobalt</keyword>
<comment type="pathway">
    <text evidence="10">Carbohydrate degradation.</text>
</comment>
<comment type="cofactor">
    <cofactor evidence="5">
        <name>Fe(2+)</name>
        <dbReference type="ChEBI" id="CHEBI:29033"/>
    </cofactor>
</comment>
<evidence type="ECO:0000256" key="14">
    <source>
        <dbReference type="PIRSR" id="PIRSR001461-3"/>
    </source>
</evidence>
<feature type="binding site" evidence="10 13">
    <location>
        <position position="174"/>
    </location>
    <ligand>
        <name>a divalent metal cation</name>
        <dbReference type="ChEBI" id="CHEBI:60240"/>
    </ligand>
</feature>
<keyword evidence="16" id="KW-1185">Reference proteome</keyword>
<dbReference type="OrthoDB" id="1645589at2"/>
<gene>
    <name evidence="10" type="primary">rpe</name>
    <name evidence="15" type="ORF">GQ671_00825</name>
</gene>
<organism evidence="15 16">
    <name type="scientific">Salinicoccus hispanicus</name>
    <dbReference type="NCBI Taxonomy" id="157225"/>
    <lineage>
        <taxon>Bacteria</taxon>
        <taxon>Bacillati</taxon>
        <taxon>Bacillota</taxon>
        <taxon>Bacilli</taxon>
        <taxon>Bacillales</taxon>
        <taxon>Staphylococcaceae</taxon>
        <taxon>Salinicoccus</taxon>
    </lineage>
</organism>
<dbReference type="GO" id="GO:0019323">
    <property type="term" value="P:pentose catabolic process"/>
    <property type="evidence" value="ECO:0007669"/>
    <property type="project" value="UniProtKB-UniRule"/>
</dbReference>
<dbReference type="PROSITE" id="PS01085">
    <property type="entry name" value="RIBUL_P_3_EPIMER_1"/>
    <property type="match status" value="1"/>
</dbReference>
<dbReference type="EC" id="5.1.3.1" evidence="7 10"/>
<dbReference type="InterPro" id="IPR013785">
    <property type="entry name" value="Aldolase_TIM"/>
</dbReference>
<evidence type="ECO:0000256" key="1">
    <source>
        <dbReference type="ARBA" id="ARBA00001782"/>
    </source>
</evidence>
<keyword evidence="13" id="KW-0464">Manganese</keyword>
<sequence>MVKILPSLLASDFTKLGEDIGKMEEAGADIFHLDIMDGQFVPNISYGLPVVEAISRVASIPLDVHLMTKDPEQFIDEFSRMNISMISFHIEATNHPHRLMQRIQESGMKAGIVLNPHTPVSSLQHLLPEIDFILIMTVNPGFGGQKFIGSGVGKIRTLDAMRQENNYDYEIEVDGGINDETAGICIEAGADLLVSGSHLFKSEDWKAAVGRMKE</sequence>
<dbReference type="Gene3D" id="3.20.20.70">
    <property type="entry name" value="Aldolase class I"/>
    <property type="match status" value="1"/>
</dbReference>
<dbReference type="PROSITE" id="PS01086">
    <property type="entry name" value="RIBUL_P_3_EPIMER_2"/>
    <property type="match status" value="1"/>
</dbReference>
<evidence type="ECO:0000256" key="4">
    <source>
        <dbReference type="ARBA" id="ARBA00001947"/>
    </source>
</evidence>
<dbReference type="FunFam" id="3.20.20.70:FF:000004">
    <property type="entry name" value="Ribulose-phosphate 3-epimerase"/>
    <property type="match status" value="1"/>
</dbReference>
<dbReference type="InterPro" id="IPR000056">
    <property type="entry name" value="Ribul_P_3_epim-like"/>
</dbReference>
<evidence type="ECO:0000256" key="8">
    <source>
        <dbReference type="ARBA" id="ARBA00022723"/>
    </source>
</evidence>
<dbReference type="RefSeq" id="WP_160651243.1">
    <property type="nucleotide sequence ID" value="NZ_JBHRWU010000001.1"/>
</dbReference>
<comment type="cofactor">
    <cofactor evidence="2">
        <name>Mn(2+)</name>
        <dbReference type="ChEBI" id="CHEBI:29035"/>
    </cofactor>
</comment>
<feature type="binding site" evidence="10 13">
    <location>
        <position position="34"/>
    </location>
    <ligand>
        <name>a divalent metal cation</name>
        <dbReference type="ChEBI" id="CHEBI:60240"/>
    </ligand>
</feature>
<dbReference type="GO" id="GO:0006098">
    <property type="term" value="P:pentose-phosphate shunt"/>
    <property type="evidence" value="ECO:0007669"/>
    <property type="project" value="UniProtKB-UniRule"/>
</dbReference>
<keyword evidence="9 10" id="KW-0413">Isomerase</keyword>
<feature type="binding site" evidence="10 14">
    <location>
        <position position="65"/>
    </location>
    <ligand>
        <name>substrate</name>
    </ligand>
</feature>
<evidence type="ECO:0000256" key="13">
    <source>
        <dbReference type="PIRSR" id="PIRSR001461-2"/>
    </source>
</evidence>
<evidence type="ECO:0000256" key="5">
    <source>
        <dbReference type="ARBA" id="ARBA00001954"/>
    </source>
</evidence>
<evidence type="ECO:0000256" key="10">
    <source>
        <dbReference type="HAMAP-Rule" id="MF_02227"/>
    </source>
</evidence>
<comment type="cofactor">
    <cofactor evidence="4">
        <name>Zn(2+)</name>
        <dbReference type="ChEBI" id="CHEBI:29105"/>
    </cofactor>
</comment>
<evidence type="ECO:0000256" key="2">
    <source>
        <dbReference type="ARBA" id="ARBA00001936"/>
    </source>
</evidence>
<dbReference type="GO" id="GO:0046872">
    <property type="term" value="F:metal ion binding"/>
    <property type="evidence" value="ECO:0007669"/>
    <property type="project" value="UniProtKB-UniRule"/>
</dbReference>
<dbReference type="InterPro" id="IPR011060">
    <property type="entry name" value="RibuloseP-bd_barrel"/>
</dbReference>
<evidence type="ECO:0000256" key="6">
    <source>
        <dbReference type="ARBA" id="ARBA00009541"/>
    </source>
</evidence>
<feature type="binding site" evidence="10">
    <location>
        <begin position="174"/>
        <end position="176"/>
    </location>
    <ligand>
        <name>substrate</name>
    </ligand>
</feature>
<dbReference type="CDD" id="cd00429">
    <property type="entry name" value="RPE"/>
    <property type="match status" value="1"/>
</dbReference>
<feature type="binding site" evidence="10 14">
    <location>
        <begin position="196"/>
        <end position="197"/>
    </location>
    <ligand>
        <name>substrate</name>
    </ligand>
</feature>
<keyword evidence="13" id="KW-0862">Zinc</keyword>
<dbReference type="Proteomes" id="UP000436284">
    <property type="component" value="Unassembled WGS sequence"/>
</dbReference>
<dbReference type="NCBIfam" id="NF004076">
    <property type="entry name" value="PRK05581.1-4"/>
    <property type="match status" value="1"/>
</dbReference>